<dbReference type="EMBL" id="SNZH01000036">
    <property type="protein sequence ID" value="TDR35361.1"/>
    <property type="molecule type" value="Genomic_DNA"/>
</dbReference>
<accession>A0A4R6YG28</accession>
<dbReference type="InterPro" id="IPR014284">
    <property type="entry name" value="RNA_pol_sigma-70_dom"/>
</dbReference>
<protein>
    <submittedName>
        <fullName evidence="2">RNA polymerase sigma factor (TIGR02999 family)</fullName>
    </submittedName>
</protein>
<dbReference type="InterPro" id="IPR053812">
    <property type="entry name" value="HTH_Sigma70_ECF-like"/>
</dbReference>
<dbReference type="InterPro" id="IPR036388">
    <property type="entry name" value="WH-like_DNA-bd_sf"/>
</dbReference>
<dbReference type="Pfam" id="PF07638">
    <property type="entry name" value="Sigma70_ECF"/>
    <property type="match status" value="1"/>
</dbReference>
<dbReference type="OrthoDB" id="128473at2"/>
<dbReference type="NCBIfam" id="TIGR02937">
    <property type="entry name" value="sigma70-ECF"/>
    <property type="match status" value="1"/>
</dbReference>
<sequence length="183" mass="20142">MIKPTADHADAAASDDLFALAYNELKRLAHHARRERRSYETLDTTALVHETYLKIGAHELARGKEPGYLRALAARAMRQILVDRARRRMADKRGAGAPQVTLNGLEPESSAQPFDLVAVDAALTQLEALDARFAQVVELHVFAGMPIAQIATQLGLSERTVFRSWRAARAFLIEQLAASSIGQ</sequence>
<evidence type="ECO:0000313" key="3">
    <source>
        <dbReference type="Proteomes" id="UP000295293"/>
    </source>
</evidence>
<dbReference type="GO" id="GO:0006352">
    <property type="term" value="P:DNA-templated transcription initiation"/>
    <property type="evidence" value="ECO:0007669"/>
    <property type="project" value="InterPro"/>
</dbReference>
<evidence type="ECO:0000313" key="2">
    <source>
        <dbReference type="EMBL" id="TDR35361.1"/>
    </source>
</evidence>
<dbReference type="SUPFAM" id="SSF88659">
    <property type="entry name" value="Sigma3 and sigma4 domains of RNA polymerase sigma factors"/>
    <property type="match status" value="1"/>
</dbReference>
<comment type="caution">
    <text evidence="2">The sequence shown here is derived from an EMBL/GenBank/DDBJ whole genome shotgun (WGS) entry which is preliminary data.</text>
</comment>
<dbReference type="InterPro" id="IPR013324">
    <property type="entry name" value="RNA_pol_sigma_r3/r4-like"/>
</dbReference>
<dbReference type="NCBIfam" id="TIGR02999">
    <property type="entry name" value="Sig-70_X6"/>
    <property type="match status" value="1"/>
</dbReference>
<evidence type="ECO:0000259" key="1">
    <source>
        <dbReference type="Pfam" id="PF07638"/>
    </source>
</evidence>
<keyword evidence="3" id="KW-1185">Reference proteome</keyword>
<dbReference type="Proteomes" id="UP000295293">
    <property type="component" value="Unassembled WGS sequence"/>
</dbReference>
<dbReference type="GO" id="GO:0003700">
    <property type="term" value="F:DNA-binding transcription factor activity"/>
    <property type="evidence" value="ECO:0007669"/>
    <property type="project" value="InterPro"/>
</dbReference>
<reference evidence="2 3" key="1">
    <citation type="submission" date="2019-03" db="EMBL/GenBank/DDBJ databases">
        <title>Genomic Encyclopedia of Type Strains, Phase IV (KMG-IV): sequencing the most valuable type-strain genomes for metagenomic binning, comparative biology and taxonomic classification.</title>
        <authorList>
            <person name="Goeker M."/>
        </authorList>
    </citation>
    <scope>NUCLEOTIDE SEQUENCE [LARGE SCALE GENOMIC DNA]</scope>
    <source>
        <strain evidence="2 3">DSM 21667</strain>
    </source>
</reference>
<feature type="domain" description="RNA polymerase sigma-70 ECF-like HTH" evidence="1">
    <location>
        <begin position="8"/>
        <end position="176"/>
    </location>
</feature>
<organism evidence="2 3">
    <name type="scientific">Tahibacter aquaticus</name>
    <dbReference type="NCBI Taxonomy" id="520092"/>
    <lineage>
        <taxon>Bacteria</taxon>
        <taxon>Pseudomonadati</taxon>
        <taxon>Pseudomonadota</taxon>
        <taxon>Gammaproteobacteria</taxon>
        <taxon>Lysobacterales</taxon>
        <taxon>Rhodanobacteraceae</taxon>
        <taxon>Tahibacter</taxon>
    </lineage>
</organism>
<gene>
    <name evidence="2" type="ORF">DFR29_13612</name>
</gene>
<dbReference type="InterPro" id="IPR011517">
    <property type="entry name" value="RNA_pol_sigma70_ECF-like"/>
</dbReference>
<dbReference type="AlphaFoldDB" id="A0A4R6YG28"/>
<dbReference type="RefSeq" id="WP_133822016.1">
    <property type="nucleotide sequence ID" value="NZ_SNZH01000036.1"/>
</dbReference>
<name>A0A4R6YG28_9GAMM</name>
<proteinExistence type="predicted"/>
<dbReference type="Gene3D" id="1.10.10.10">
    <property type="entry name" value="Winged helix-like DNA-binding domain superfamily/Winged helix DNA-binding domain"/>
    <property type="match status" value="1"/>
</dbReference>